<protein>
    <recommendedName>
        <fullName evidence="12">Enoyl reductase (ER) domain-containing protein</fullName>
    </recommendedName>
</protein>
<evidence type="ECO:0000256" key="3">
    <source>
        <dbReference type="ARBA" id="ARBA00022723"/>
    </source>
</evidence>
<dbReference type="InterPro" id="IPR011032">
    <property type="entry name" value="GroES-like_sf"/>
</dbReference>
<dbReference type="AlphaFoldDB" id="A0A4U0W784"/>
<comment type="caution">
    <text evidence="10">The sequence shown here is derived from an EMBL/GenBank/DDBJ whole genome shotgun (WGS) entry which is preliminary data.</text>
</comment>
<dbReference type="PROSITE" id="PS00059">
    <property type="entry name" value="ADH_ZINC"/>
    <property type="match status" value="1"/>
</dbReference>
<dbReference type="GO" id="GO:0005737">
    <property type="term" value="C:cytoplasm"/>
    <property type="evidence" value="ECO:0007669"/>
    <property type="project" value="TreeGrafter"/>
</dbReference>
<comment type="cofactor">
    <cofactor evidence="1 6">
        <name>Zn(2+)</name>
        <dbReference type="ChEBI" id="CHEBI:29105"/>
    </cofactor>
</comment>
<dbReference type="SUPFAM" id="SSF50129">
    <property type="entry name" value="GroES-like"/>
    <property type="match status" value="1"/>
</dbReference>
<evidence type="ECO:0000313" key="10">
    <source>
        <dbReference type="EMBL" id="TKA58251.1"/>
    </source>
</evidence>
<evidence type="ECO:0000256" key="5">
    <source>
        <dbReference type="ARBA" id="ARBA00023002"/>
    </source>
</evidence>
<comment type="similarity">
    <text evidence="2 6">Belongs to the zinc-containing alcohol dehydrogenase family.</text>
</comment>
<evidence type="ECO:0000256" key="1">
    <source>
        <dbReference type="ARBA" id="ARBA00001947"/>
    </source>
</evidence>
<evidence type="ECO:0000259" key="8">
    <source>
        <dbReference type="Pfam" id="PF00107"/>
    </source>
</evidence>
<dbReference type="Pfam" id="PF00107">
    <property type="entry name" value="ADH_zinc_N"/>
    <property type="match status" value="1"/>
</dbReference>
<dbReference type="EMBL" id="NAJN01002062">
    <property type="protein sequence ID" value="TKA58251.1"/>
    <property type="molecule type" value="Genomic_DNA"/>
</dbReference>
<keyword evidence="3 6" id="KW-0479">Metal-binding</keyword>
<dbReference type="SUPFAM" id="SSF51735">
    <property type="entry name" value="NAD(P)-binding Rossmann-fold domains"/>
    <property type="match status" value="1"/>
</dbReference>
<accession>A0A4U0W784</accession>
<evidence type="ECO:0000256" key="7">
    <source>
        <dbReference type="SAM" id="Phobius"/>
    </source>
</evidence>
<dbReference type="PANTHER" id="PTHR43161:SF23">
    <property type="entry name" value="(R,R)-BUTANEDIOL DEHYDROGENASE-RELATED"/>
    <property type="match status" value="1"/>
</dbReference>
<feature type="domain" description="Alcohol dehydrogenase-like C-terminal" evidence="8">
    <location>
        <begin position="193"/>
        <end position="329"/>
    </location>
</feature>
<dbReference type="PANTHER" id="PTHR43161">
    <property type="entry name" value="SORBITOL DEHYDROGENASE"/>
    <property type="match status" value="1"/>
</dbReference>
<dbReference type="InterPro" id="IPR002328">
    <property type="entry name" value="ADH_Zn_CS"/>
</dbReference>
<dbReference type="Gene3D" id="3.40.50.720">
    <property type="entry name" value="NAD(P)-binding Rossmann-like Domain"/>
    <property type="match status" value="1"/>
</dbReference>
<keyword evidence="7" id="KW-0812">Transmembrane</keyword>
<keyword evidence="7" id="KW-1133">Transmembrane helix</keyword>
<evidence type="ECO:0000313" key="11">
    <source>
        <dbReference type="Proteomes" id="UP000308768"/>
    </source>
</evidence>
<dbReference type="GO" id="GO:0034079">
    <property type="term" value="P:butanediol biosynthetic process"/>
    <property type="evidence" value="ECO:0007669"/>
    <property type="project" value="TreeGrafter"/>
</dbReference>
<dbReference type="GO" id="GO:0000721">
    <property type="term" value="F:(R,R)-butanediol dehydrogenase activity"/>
    <property type="evidence" value="ECO:0007669"/>
    <property type="project" value="TreeGrafter"/>
</dbReference>
<proteinExistence type="inferred from homology"/>
<keyword evidence="5" id="KW-0560">Oxidoreductase</keyword>
<keyword evidence="4 6" id="KW-0862">Zinc</keyword>
<dbReference type="InterPro" id="IPR036291">
    <property type="entry name" value="NAD(P)-bd_dom_sf"/>
</dbReference>
<keyword evidence="7" id="KW-0472">Membrane</keyword>
<gene>
    <name evidence="10" type="ORF">B0A49_11728</name>
</gene>
<evidence type="ECO:0000256" key="4">
    <source>
        <dbReference type="ARBA" id="ARBA00022833"/>
    </source>
</evidence>
<dbReference type="Proteomes" id="UP000308768">
    <property type="component" value="Unassembled WGS sequence"/>
</dbReference>
<organism evidence="10 11">
    <name type="scientific">Cryomyces minteri</name>
    <dbReference type="NCBI Taxonomy" id="331657"/>
    <lineage>
        <taxon>Eukaryota</taxon>
        <taxon>Fungi</taxon>
        <taxon>Dikarya</taxon>
        <taxon>Ascomycota</taxon>
        <taxon>Pezizomycotina</taxon>
        <taxon>Dothideomycetes</taxon>
        <taxon>Dothideomycetes incertae sedis</taxon>
        <taxon>Cryomyces</taxon>
    </lineage>
</organism>
<dbReference type="CDD" id="cd08233">
    <property type="entry name" value="butanediol_DH_like"/>
    <property type="match status" value="1"/>
</dbReference>
<feature type="transmembrane region" description="Helical" evidence="7">
    <location>
        <begin position="186"/>
        <end position="204"/>
    </location>
</feature>
<dbReference type="STRING" id="331657.A0A4U0W784"/>
<name>A0A4U0W784_9PEZI</name>
<sequence>MSLLIQALRYHGQQDVRVEYVEAQPCRKDDVRVKIAYCGICGSDVHEYLGGPIFPPPPGQKNPHTGVQLPVIMGHEMSGTIVEVGSSITEFKIGQNVAINPSMDDRHHGNVECSICQSGRPHLCKSWACYGLSAHGGGLADEIVVKPFNCIPVPEGVSLKVAALAEPLAVASHLIRISGFYPGHDVVILGAGPIGLALLLLLKVKGARKIIISEVTESRSRQAERFGADMVVNPLAETSDEAGSENLVLNAAQSIMGDGADIAFDATGIQSTLDTALLVVKPGGVVFNVAIHEKPLLINPNSFSFKEVKLMGGICYTNEDFEDVLEYLASGKLAAEDMITSIVPLEKVVQNGFLELINNKAGHVKILIQPSK</sequence>
<keyword evidence="11" id="KW-1185">Reference proteome</keyword>
<reference evidence="10 11" key="1">
    <citation type="submission" date="2017-03" db="EMBL/GenBank/DDBJ databases">
        <title>Genomes of endolithic fungi from Antarctica.</title>
        <authorList>
            <person name="Coleine C."/>
            <person name="Masonjones S."/>
            <person name="Stajich J.E."/>
        </authorList>
    </citation>
    <scope>NUCLEOTIDE SEQUENCE [LARGE SCALE GENOMIC DNA]</scope>
    <source>
        <strain evidence="10 11">CCFEE 5187</strain>
    </source>
</reference>
<dbReference type="Pfam" id="PF08240">
    <property type="entry name" value="ADH_N"/>
    <property type="match status" value="1"/>
</dbReference>
<evidence type="ECO:0008006" key="12">
    <source>
        <dbReference type="Google" id="ProtNLM"/>
    </source>
</evidence>
<evidence type="ECO:0000256" key="2">
    <source>
        <dbReference type="ARBA" id="ARBA00008072"/>
    </source>
</evidence>
<dbReference type="OrthoDB" id="3941538at2759"/>
<dbReference type="InterPro" id="IPR013154">
    <property type="entry name" value="ADH-like_N"/>
</dbReference>
<dbReference type="Gene3D" id="3.90.180.10">
    <property type="entry name" value="Medium-chain alcohol dehydrogenases, catalytic domain"/>
    <property type="match status" value="1"/>
</dbReference>
<dbReference type="GO" id="GO:0008270">
    <property type="term" value="F:zinc ion binding"/>
    <property type="evidence" value="ECO:0007669"/>
    <property type="project" value="InterPro"/>
</dbReference>
<feature type="domain" description="Alcohol dehydrogenase-like N-terminal" evidence="9">
    <location>
        <begin position="28"/>
        <end position="155"/>
    </location>
</feature>
<dbReference type="InterPro" id="IPR013149">
    <property type="entry name" value="ADH-like_C"/>
</dbReference>
<evidence type="ECO:0000259" key="9">
    <source>
        <dbReference type="Pfam" id="PF08240"/>
    </source>
</evidence>
<evidence type="ECO:0000256" key="6">
    <source>
        <dbReference type="RuleBase" id="RU361277"/>
    </source>
</evidence>